<accession>A0A3L9E2E8</accession>
<feature type="transmembrane region" description="Helical" evidence="1">
    <location>
        <begin position="14"/>
        <end position="31"/>
    </location>
</feature>
<evidence type="ECO:0008006" key="4">
    <source>
        <dbReference type="Google" id="ProtNLM"/>
    </source>
</evidence>
<dbReference type="EMBL" id="RCVM01000001">
    <property type="protein sequence ID" value="RLY05320.1"/>
    <property type="molecule type" value="Genomic_DNA"/>
</dbReference>
<organism evidence="2 3">
    <name type="scientific">Streptococcus hillyeri</name>
    <dbReference type="NCBI Taxonomy" id="2282420"/>
    <lineage>
        <taxon>Bacteria</taxon>
        <taxon>Bacillati</taxon>
        <taxon>Bacillota</taxon>
        <taxon>Bacilli</taxon>
        <taxon>Lactobacillales</taxon>
        <taxon>Streptococcaceae</taxon>
        <taxon>Streptococcus</taxon>
    </lineage>
</organism>
<keyword evidence="1" id="KW-0472">Membrane</keyword>
<comment type="caution">
    <text evidence="2">The sequence shown here is derived from an EMBL/GenBank/DDBJ whole genome shotgun (WGS) entry which is preliminary data.</text>
</comment>
<keyword evidence="3" id="KW-1185">Reference proteome</keyword>
<reference evidence="2 3" key="1">
    <citation type="submission" date="2018-10" db="EMBL/GenBank/DDBJ databases">
        <title>Streptococcus hillyeri sp. nov., isolated from equine tracheal sample.</title>
        <authorList>
            <person name="Macfadyen A.C."/>
            <person name="Waller A."/>
            <person name="Paterson G.K."/>
        </authorList>
    </citation>
    <scope>NUCLEOTIDE SEQUENCE [LARGE SCALE GENOMIC DNA]</scope>
    <source>
        <strain evidence="2 3">28462</strain>
    </source>
</reference>
<keyword evidence="1" id="KW-1133">Transmembrane helix</keyword>
<feature type="transmembrane region" description="Helical" evidence="1">
    <location>
        <begin position="67"/>
        <end position="87"/>
    </location>
</feature>
<dbReference type="Proteomes" id="UP000279194">
    <property type="component" value="Unassembled WGS sequence"/>
</dbReference>
<dbReference type="AlphaFoldDB" id="A0A3L9E2E8"/>
<feature type="transmembrane region" description="Helical" evidence="1">
    <location>
        <begin position="123"/>
        <end position="144"/>
    </location>
</feature>
<evidence type="ECO:0000313" key="2">
    <source>
        <dbReference type="EMBL" id="RLY05320.1"/>
    </source>
</evidence>
<name>A0A3L9E2E8_9STRE</name>
<keyword evidence="1" id="KW-0812">Transmembrane</keyword>
<dbReference type="OrthoDB" id="1641596at2"/>
<feature type="transmembrane region" description="Helical" evidence="1">
    <location>
        <begin position="37"/>
        <end position="55"/>
    </location>
</feature>
<sequence>MVETFAEALGKRKGVLYSFGIALLATGFFLLQYQSRFPAVLFWLFGLIFLGKTIQSVRNKLKGASQLTWKNILLDALLSLLLLNRVIIPVRLVALIVALDLFAIGVIVLIDCFLVYRTENKLFFRPLTEGLLHFLLGSFALFDLKQVTDLIYWVLGIYFMFLGLSRILDAYFLPQSEYSRRFRMGLPVILSAFIPVSALKQVNKWLSLKKSDQLVFTPAEKSEKPVDLEIWVHTARKGFEAMGHVDISYKGKTYAYGQYDPERSFLGGMIGDGVLFSLSSDDYLESLANDDWRAVFGYGISLTEEQKASIDHNLSTLFENTRPFHLATDKQKASYLGQISQRYAVDLFKFRRSKFKTYFVMTTNCVLLADTIMGDVASDIMASHGMLTPGVFQDYLETAYLNPKSNVVKKFILGKQEKEE</sequence>
<evidence type="ECO:0000256" key="1">
    <source>
        <dbReference type="SAM" id="Phobius"/>
    </source>
</evidence>
<protein>
    <recommendedName>
        <fullName evidence="4">DUF308 domain-containing protein</fullName>
    </recommendedName>
</protein>
<evidence type="ECO:0000313" key="3">
    <source>
        <dbReference type="Proteomes" id="UP000279194"/>
    </source>
</evidence>
<feature type="transmembrane region" description="Helical" evidence="1">
    <location>
        <begin position="93"/>
        <end position="116"/>
    </location>
</feature>
<proteinExistence type="predicted"/>
<dbReference type="RefSeq" id="WP_121834445.1">
    <property type="nucleotide sequence ID" value="NZ_RCVM01000001.1"/>
</dbReference>
<feature type="transmembrane region" description="Helical" evidence="1">
    <location>
        <begin position="150"/>
        <end position="172"/>
    </location>
</feature>
<gene>
    <name evidence="2" type="ORF">EAF07_01080</name>
</gene>